<dbReference type="EMBL" id="CP123759">
    <property type="protein sequence ID" value="WGO84584.1"/>
    <property type="molecule type" value="Genomic_DNA"/>
</dbReference>
<keyword evidence="2" id="KW-1185">Reference proteome</keyword>
<organism evidence="1 2">
    <name type="scientific">Arsenophonus apicola</name>
    <dbReference type="NCBI Taxonomy" id="2879119"/>
    <lineage>
        <taxon>Bacteria</taxon>
        <taxon>Pseudomonadati</taxon>
        <taxon>Pseudomonadota</taxon>
        <taxon>Gammaproteobacteria</taxon>
        <taxon>Enterobacterales</taxon>
        <taxon>Morganellaceae</taxon>
        <taxon>Arsenophonus</taxon>
    </lineage>
</organism>
<evidence type="ECO:0000313" key="2">
    <source>
        <dbReference type="Proteomes" id="UP001231859"/>
    </source>
</evidence>
<dbReference type="Proteomes" id="UP001231859">
    <property type="component" value="Chromosome"/>
</dbReference>
<accession>A0ABY8P5Z7</accession>
<gene>
    <name evidence="1" type="ORF">QG404_06860</name>
</gene>
<dbReference type="Pfam" id="PF13989">
    <property type="entry name" value="YejG"/>
    <property type="match status" value="1"/>
</dbReference>
<evidence type="ECO:0000313" key="1">
    <source>
        <dbReference type="EMBL" id="WGO84584.1"/>
    </source>
</evidence>
<evidence type="ECO:0008006" key="3">
    <source>
        <dbReference type="Google" id="ProtNLM"/>
    </source>
</evidence>
<reference evidence="1 2" key="1">
    <citation type="submission" date="2023-04" db="EMBL/GenBank/DDBJ databases">
        <title>Genome dynamics across the evolutionary transition to endosymbiosis.</title>
        <authorList>
            <person name="Siozios S."/>
            <person name="Nadal-Jimenez P."/>
            <person name="Azagi T."/>
            <person name="Sprong H."/>
            <person name="Frost C.L."/>
            <person name="Parratt S.R."/>
            <person name="Taylor G."/>
            <person name="Brettell L."/>
            <person name="Lew K.C."/>
            <person name="Croft L."/>
            <person name="King K.C."/>
            <person name="Brockhurst M.A."/>
            <person name="Hypsa V."/>
            <person name="Novakova E."/>
            <person name="Darby A.C."/>
            <person name="Hurst G.D.D."/>
        </authorList>
    </citation>
    <scope>NUCLEOTIDE SEQUENCE [LARGE SCALE GENOMIC DNA]</scope>
    <source>
        <strain evidence="2">aApi_AU</strain>
    </source>
</reference>
<dbReference type="InterPro" id="IPR020489">
    <property type="entry name" value="Uncharacterised_YejG"/>
</dbReference>
<dbReference type="RefSeq" id="WP_280939545.1">
    <property type="nucleotide sequence ID" value="NZ_CP123759.1"/>
</dbReference>
<sequence>MGNLKLSVIHRLPQNYRWLTGHTGKKIEVMPDNVSSSKSNILIGFKVLCYDISDNLAVLKHLSSALDEIQIANDLLEWQGEICLFIRYEDEGLAICHFKTAGVAIAESITLPARHYSH</sequence>
<name>A0ABY8P5Z7_9GAMM</name>
<proteinExistence type="predicted"/>
<dbReference type="NCBIfam" id="NF008811">
    <property type="entry name" value="PRK11835.1"/>
    <property type="match status" value="1"/>
</dbReference>
<protein>
    <recommendedName>
        <fullName evidence="3">YejG-like protein</fullName>
    </recommendedName>
</protein>